<dbReference type="AlphaFoldDB" id="A0A512BB29"/>
<feature type="domain" description="SusD-like N-terminal" evidence="7">
    <location>
        <begin position="82"/>
        <end position="207"/>
    </location>
</feature>
<evidence type="ECO:0000259" key="6">
    <source>
        <dbReference type="Pfam" id="PF07980"/>
    </source>
</evidence>
<dbReference type="GO" id="GO:0009279">
    <property type="term" value="C:cell outer membrane"/>
    <property type="evidence" value="ECO:0007669"/>
    <property type="project" value="UniProtKB-SubCell"/>
</dbReference>
<evidence type="ECO:0000256" key="4">
    <source>
        <dbReference type="ARBA" id="ARBA00023136"/>
    </source>
</evidence>
<evidence type="ECO:0000256" key="3">
    <source>
        <dbReference type="ARBA" id="ARBA00022729"/>
    </source>
</evidence>
<dbReference type="InterPro" id="IPR011990">
    <property type="entry name" value="TPR-like_helical_dom_sf"/>
</dbReference>
<evidence type="ECO:0000313" key="8">
    <source>
        <dbReference type="EMBL" id="GEO09171.1"/>
    </source>
</evidence>
<dbReference type="Pfam" id="PF14322">
    <property type="entry name" value="SusD-like_3"/>
    <property type="match status" value="1"/>
</dbReference>
<dbReference type="Proteomes" id="UP000321513">
    <property type="component" value="Unassembled WGS sequence"/>
</dbReference>
<evidence type="ECO:0000256" key="5">
    <source>
        <dbReference type="ARBA" id="ARBA00023237"/>
    </source>
</evidence>
<name>A0A512BB29_9BACT</name>
<dbReference type="InterPro" id="IPR012944">
    <property type="entry name" value="SusD_RagB_dom"/>
</dbReference>
<evidence type="ECO:0000313" key="9">
    <source>
        <dbReference type="Proteomes" id="UP000321513"/>
    </source>
</evidence>
<comment type="similarity">
    <text evidence="2">Belongs to the SusD family.</text>
</comment>
<feature type="domain" description="RagB/SusD" evidence="6">
    <location>
        <begin position="255"/>
        <end position="552"/>
    </location>
</feature>
<keyword evidence="4" id="KW-0472">Membrane</keyword>
<protein>
    <submittedName>
        <fullName evidence="8">Glycan metabolism protein RagB</fullName>
    </submittedName>
</protein>
<organism evidence="8 9">
    <name type="scientific">Segetibacter aerophilus</name>
    <dbReference type="NCBI Taxonomy" id="670293"/>
    <lineage>
        <taxon>Bacteria</taxon>
        <taxon>Pseudomonadati</taxon>
        <taxon>Bacteroidota</taxon>
        <taxon>Chitinophagia</taxon>
        <taxon>Chitinophagales</taxon>
        <taxon>Chitinophagaceae</taxon>
        <taxon>Segetibacter</taxon>
    </lineage>
</organism>
<evidence type="ECO:0000256" key="1">
    <source>
        <dbReference type="ARBA" id="ARBA00004442"/>
    </source>
</evidence>
<comment type="subcellular location">
    <subcellularLocation>
        <location evidence="1">Cell outer membrane</location>
    </subcellularLocation>
</comment>
<proteinExistence type="inferred from homology"/>
<gene>
    <name evidence="8" type="ORF">SAE01_16670</name>
</gene>
<evidence type="ECO:0000259" key="7">
    <source>
        <dbReference type="Pfam" id="PF14322"/>
    </source>
</evidence>
<keyword evidence="5" id="KW-0998">Cell outer membrane</keyword>
<dbReference type="EMBL" id="BJYT01000005">
    <property type="protein sequence ID" value="GEO09171.1"/>
    <property type="molecule type" value="Genomic_DNA"/>
</dbReference>
<comment type="caution">
    <text evidence="8">The sequence shown here is derived from an EMBL/GenBank/DDBJ whole genome shotgun (WGS) entry which is preliminary data.</text>
</comment>
<dbReference type="Gene3D" id="1.25.40.390">
    <property type="match status" value="1"/>
</dbReference>
<sequence>MVGFNSCKKEFLDPKPYGRYAPELLQNKKGIEGVLLGTYGLLDGQGTPGSSGWMVGVTNWVYGDVASDDAYKGTDAGDQPQMTEIELWNTQAANTYFYYKWISIYDGVARANDVINLANQVAVLTADEKKDYIAQARFLRALFHFEAKRMWNKVPYIDETVTKYDNKTDIWPKIEADCKFAYDNLSATQPLVGKVNKWAAGAQLAKVLMYEKKFTEAKALYDVIISQGVTSNGKTYDLQKEYWKNFDVAFENSEEAVFSMQAAASGTVAAAAEASYELAYPYGGVWGCCGFYQPSQNLVNAFKVDANGLPLLDGSFNNSNIKNDEGITSNDPFTNDATIPVDPRLDWTVGRRGIPYYDYGPHPGRSWIRDQVYAGPFSPKKHVNKNSDIGGLTNINNFRQTAKNYNIIRFADVLLMAAEAEIEVGSLTKAREYINRVRARAANPGSLVPGSPANYQIKPYTVPFADQAMARQAVRFERRLELAMEGHRFFDLVRWGIAPEVLNAYVTKEKERRTYKNAASTFAAKNNYFPIPNRQIQVAQVAGNLLEQNPGY</sequence>
<accession>A0A512BB29</accession>
<dbReference type="Pfam" id="PF07980">
    <property type="entry name" value="SusD_RagB"/>
    <property type="match status" value="1"/>
</dbReference>
<evidence type="ECO:0000256" key="2">
    <source>
        <dbReference type="ARBA" id="ARBA00006275"/>
    </source>
</evidence>
<reference evidence="8 9" key="1">
    <citation type="submission" date="2019-07" db="EMBL/GenBank/DDBJ databases">
        <title>Whole genome shotgun sequence of Segetibacter aerophilus NBRC 106135.</title>
        <authorList>
            <person name="Hosoyama A."/>
            <person name="Uohara A."/>
            <person name="Ohji S."/>
            <person name="Ichikawa N."/>
        </authorList>
    </citation>
    <scope>NUCLEOTIDE SEQUENCE [LARGE SCALE GENOMIC DNA]</scope>
    <source>
        <strain evidence="8 9">NBRC 106135</strain>
    </source>
</reference>
<keyword evidence="9" id="KW-1185">Reference proteome</keyword>
<dbReference type="InterPro" id="IPR033985">
    <property type="entry name" value="SusD-like_N"/>
</dbReference>
<dbReference type="SUPFAM" id="SSF48452">
    <property type="entry name" value="TPR-like"/>
    <property type="match status" value="1"/>
</dbReference>
<keyword evidence="3" id="KW-0732">Signal</keyword>